<reference evidence="3" key="1">
    <citation type="journal article" date="2007" name="BMC Genomics">
        <title>An insight into the sialome of the oriental rat flea, Xenopsylla cheopis (Rots).</title>
        <authorList>
            <person name="Andersen J.F."/>
            <person name="Hinnebusch B.J."/>
            <person name="Lucas D.A."/>
            <person name="Conrads T.P."/>
            <person name="Veenstra T.D."/>
            <person name="Pham V.M."/>
            <person name="Ribeiro J.M."/>
        </authorList>
    </citation>
    <scope>NUCLEOTIDE SEQUENCE</scope>
    <source>
        <tissue evidence="3">Salivary gland</tissue>
    </source>
</reference>
<sequence length="197" mass="21906">MYKTECLLIFLFYLFTNNVSSGQTVITAYSGANEITSEEVKNRNYTRLNNVVSSLDTSHNESTQDLIDNNLVENEIGKAILEENLINNIKHKTKPSVKKDLSRTYPELHHNSPTTIKLKPSTIPNGDTSSNDINLPSTNAKPEQHSKIAESTTTATNGSDSGFYMLIIPAVDLLHRIGSFFHDLWAKITVNVGTFFG</sequence>
<dbReference type="AlphaFoldDB" id="A2IA79"/>
<name>A2IA79_XENCH</name>
<dbReference type="EMBL" id="EF179393">
    <property type="protein sequence ID" value="ABM55399.1"/>
    <property type="molecule type" value="mRNA"/>
</dbReference>
<organism evidence="3">
    <name type="scientific">Xenopsylla cheopis</name>
    <name type="common">Oriental rat flea</name>
    <name type="synonym">Pulex cheopis</name>
    <dbReference type="NCBI Taxonomy" id="163159"/>
    <lineage>
        <taxon>Eukaryota</taxon>
        <taxon>Metazoa</taxon>
        <taxon>Ecdysozoa</taxon>
        <taxon>Arthropoda</taxon>
        <taxon>Hexapoda</taxon>
        <taxon>Insecta</taxon>
        <taxon>Pterygota</taxon>
        <taxon>Neoptera</taxon>
        <taxon>Endopterygota</taxon>
        <taxon>Siphonaptera</taxon>
        <taxon>Pulicidae</taxon>
        <taxon>Xenopsyllinae</taxon>
        <taxon>Xenopsylla</taxon>
    </lineage>
</organism>
<feature type="region of interest" description="Disordered" evidence="1">
    <location>
        <begin position="96"/>
        <end position="154"/>
    </location>
</feature>
<evidence type="ECO:0000313" key="3">
    <source>
        <dbReference type="EMBL" id="ABM55399.1"/>
    </source>
</evidence>
<keyword evidence="2" id="KW-0732">Signal</keyword>
<evidence type="ECO:0000256" key="2">
    <source>
        <dbReference type="SAM" id="SignalP"/>
    </source>
</evidence>
<protein>
    <submittedName>
        <fullName evidence="3">Putative secreted salivary protein</fullName>
    </submittedName>
</protein>
<proteinExistence type="evidence at transcript level"/>
<feature type="signal peptide" evidence="2">
    <location>
        <begin position="1"/>
        <end position="21"/>
    </location>
</feature>
<feature type="compositionally biased region" description="Basic and acidic residues" evidence="1">
    <location>
        <begin position="97"/>
        <end position="110"/>
    </location>
</feature>
<accession>A2IA79</accession>
<evidence type="ECO:0000256" key="1">
    <source>
        <dbReference type="SAM" id="MobiDB-lite"/>
    </source>
</evidence>
<feature type="chain" id="PRO_5002644599" evidence="2">
    <location>
        <begin position="22"/>
        <end position="197"/>
    </location>
</feature>
<feature type="compositionally biased region" description="Polar residues" evidence="1">
    <location>
        <begin position="122"/>
        <end position="141"/>
    </location>
</feature>